<protein>
    <submittedName>
        <fullName evidence="2">Uncharacterized protein</fullName>
    </submittedName>
</protein>
<feature type="transmembrane region" description="Helical" evidence="1">
    <location>
        <begin position="127"/>
        <end position="149"/>
    </location>
</feature>
<accession>A0A1D3NI01</accession>
<proteinExistence type="predicted"/>
<evidence type="ECO:0000256" key="1">
    <source>
        <dbReference type="SAM" id="Phobius"/>
    </source>
</evidence>
<organism evidence="2 3">
    <name type="scientific">Bacillus cereus</name>
    <dbReference type="NCBI Taxonomy" id="1396"/>
    <lineage>
        <taxon>Bacteria</taxon>
        <taxon>Bacillati</taxon>
        <taxon>Bacillota</taxon>
        <taxon>Bacilli</taxon>
        <taxon>Bacillales</taxon>
        <taxon>Bacillaceae</taxon>
        <taxon>Bacillus</taxon>
        <taxon>Bacillus cereus group</taxon>
    </lineage>
</organism>
<feature type="transmembrane region" description="Helical" evidence="1">
    <location>
        <begin position="227"/>
        <end position="244"/>
    </location>
</feature>
<sequence length="268" mass="31996">MFNRLKCFLLSEKEIVDTVKKYKEEKIHVSIIKDFLGDLILIRTFIFLMFVPVSTFIFSVIIYGAVFFLSGIKITVWGINIMLLVPITLLFYMNITNTSIIITGLVRKFLVTIKYLNPFYSIINKPWLFIFELLFGFLYVFLLSLFSIWIVLHSLEIDFSEFSSEDNRSFQFSIIILHTAIYLFIRVHGQYCKTTKQKIKKLKMKFYLWFCSMIASIVYIFESLFNYMNGIQAIYFIFVLMIALERTVTHYKKFIDFLECENLYEKYF</sequence>
<feature type="transmembrane region" description="Helical" evidence="1">
    <location>
        <begin position="169"/>
        <end position="185"/>
    </location>
</feature>
<dbReference type="Proteomes" id="UP000220032">
    <property type="component" value="Unassembled WGS sequence"/>
</dbReference>
<gene>
    <name evidence="2" type="ORF">CN307_00145</name>
</gene>
<feature type="transmembrane region" description="Helical" evidence="1">
    <location>
        <begin position="206"/>
        <end position="221"/>
    </location>
</feature>
<evidence type="ECO:0000313" key="3">
    <source>
        <dbReference type="Proteomes" id="UP000220032"/>
    </source>
</evidence>
<dbReference type="RefSeq" id="WP_088096856.1">
    <property type="nucleotide sequence ID" value="NZ_FMJG01000027.1"/>
</dbReference>
<keyword evidence="1" id="KW-0812">Transmembrane</keyword>
<dbReference type="EMBL" id="NTRR01000001">
    <property type="protein sequence ID" value="PFE20231.1"/>
    <property type="molecule type" value="Genomic_DNA"/>
</dbReference>
<dbReference type="AlphaFoldDB" id="A0A1D3NI01"/>
<reference evidence="2 3" key="1">
    <citation type="submission" date="2017-09" db="EMBL/GenBank/DDBJ databases">
        <title>Large-scale bioinformatics analysis of Bacillus genomes uncovers conserved roles of natural products in bacterial physiology.</title>
        <authorList>
            <consortium name="Agbiome Team Llc"/>
            <person name="Bleich R.M."/>
            <person name="Grubbs K.J."/>
            <person name="Santa Maria K.C."/>
            <person name="Allen S.E."/>
            <person name="Farag S."/>
            <person name="Shank E.A."/>
            <person name="Bowers A."/>
        </authorList>
    </citation>
    <scope>NUCLEOTIDE SEQUENCE [LARGE SCALE GENOMIC DNA]</scope>
    <source>
        <strain evidence="2 3">AFS022681</strain>
    </source>
</reference>
<evidence type="ECO:0000313" key="2">
    <source>
        <dbReference type="EMBL" id="PFE20231.1"/>
    </source>
</evidence>
<feature type="transmembrane region" description="Helical" evidence="1">
    <location>
        <begin position="81"/>
        <end position="106"/>
    </location>
</feature>
<keyword evidence="1" id="KW-1133">Transmembrane helix</keyword>
<comment type="caution">
    <text evidence="2">The sequence shown here is derived from an EMBL/GenBank/DDBJ whole genome shotgun (WGS) entry which is preliminary data.</text>
</comment>
<feature type="transmembrane region" description="Helical" evidence="1">
    <location>
        <begin position="45"/>
        <end position="69"/>
    </location>
</feature>
<name>A0A1D3NI01_BACCE</name>
<keyword evidence="1" id="KW-0472">Membrane</keyword>